<dbReference type="InterPro" id="IPR042213">
    <property type="entry name" value="NBD_C_sf"/>
</dbReference>
<keyword evidence="3" id="KW-0547">Nucleotide-binding</keyword>
<evidence type="ECO:0000313" key="10">
    <source>
        <dbReference type="Proteomes" id="UP001597419"/>
    </source>
</evidence>
<dbReference type="InterPro" id="IPR037051">
    <property type="entry name" value="4-carb_acid_sugar_kinase_N_sf"/>
</dbReference>
<dbReference type="Pfam" id="PF17042">
    <property type="entry name" value="NBD_C"/>
    <property type="match status" value="1"/>
</dbReference>
<comment type="similarity">
    <text evidence="1">Belongs to the four-carbon acid sugar kinase family.</text>
</comment>
<protein>
    <submittedName>
        <fullName evidence="9">Four-carbon acid sugar kinase family protein</fullName>
        <ecNumber evidence="9">2.7.1.-</ecNumber>
    </submittedName>
</protein>
<feature type="domain" description="Four-carbon acid sugar kinase nucleotide binding" evidence="8">
    <location>
        <begin position="248"/>
        <end position="398"/>
    </location>
</feature>
<organism evidence="9 10">
    <name type="scientific">Amycolatopsis samaneae</name>
    <dbReference type="NCBI Taxonomy" id="664691"/>
    <lineage>
        <taxon>Bacteria</taxon>
        <taxon>Bacillati</taxon>
        <taxon>Actinomycetota</taxon>
        <taxon>Actinomycetes</taxon>
        <taxon>Pseudonocardiales</taxon>
        <taxon>Pseudonocardiaceae</taxon>
        <taxon>Amycolatopsis</taxon>
    </lineage>
</organism>
<sequence>MPKLLVLGDDLTGSNATGALYARFGLRAVSVSAPLTPSSPCVRADSGIDALVVNLGTRHADPARAMAAVRAAIELAGPVELTVKRVDTTLRGNVGAETEAVLDAAPAARALVVPAFPDAGRVTLGGLHLVDGKPLAESPAARDPLTPVRSSRIRTLLGPAGGRTVTELSLDVVESGVDGVAGALREAGEIVVCDATTNRHLSTIARAAARLTTEDGTRWVSVDSGPFGVRLAAALGLAPGRGEVPPVLAVVGSITARTRDQLTETEQVLDARYVDVSSDRPDPGEIADGVGALLAAGHRVVGIRAVPPAPGVPADPVVAARLPAVLAEAARLALARHPVGALYASGGDIAVEVTKALGADGFEIDTEILPLAVAGRLVGGPFAGLPFATKGGLIGDAAAAVQCLEHLNYVLATHPGRKPS</sequence>
<dbReference type="InterPro" id="IPR010737">
    <property type="entry name" value="4-carb_acid_sugar_kinase_N"/>
</dbReference>
<keyword evidence="6" id="KW-0119">Carbohydrate metabolism</keyword>
<comment type="caution">
    <text evidence="9">The sequence shown here is derived from an EMBL/GenBank/DDBJ whole genome shotgun (WGS) entry which is preliminary data.</text>
</comment>
<evidence type="ECO:0000256" key="5">
    <source>
        <dbReference type="ARBA" id="ARBA00022840"/>
    </source>
</evidence>
<evidence type="ECO:0000259" key="7">
    <source>
        <dbReference type="Pfam" id="PF07005"/>
    </source>
</evidence>
<evidence type="ECO:0000259" key="8">
    <source>
        <dbReference type="Pfam" id="PF17042"/>
    </source>
</evidence>
<keyword evidence="4 9" id="KW-0418">Kinase</keyword>
<dbReference type="SUPFAM" id="SSF142764">
    <property type="entry name" value="YgbK-like"/>
    <property type="match status" value="1"/>
</dbReference>
<proteinExistence type="inferred from homology"/>
<dbReference type="Gene3D" id="3.40.980.20">
    <property type="entry name" value="Four-carbon acid sugar kinase, nucleotide binding domain"/>
    <property type="match status" value="1"/>
</dbReference>
<dbReference type="EC" id="2.7.1.-" evidence="9"/>
<keyword evidence="2 9" id="KW-0808">Transferase</keyword>
<dbReference type="Pfam" id="PF07005">
    <property type="entry name" value="SBD_N"/>
    <property type="match status" value="1"/>
</dbReference>
<evidence type="ECO:0000313" key="9">
    <source>
        <dbReference type="EMBL" id="MFD2458368.1"/>
    </source>
</evidence>
<feature type="domain" description="Four-carbon acid sugar kinase N-terminal" evidence="7">
    <location>
        <begin position="4"/>
        <end position="228"/>
    </location>
</feature>
<dbReference type="EMBL" id="JBHUKU010000004">
    <property type="protein sequence ID" value="MFD2458368.1"/>
    <property type="molecule type" value="Genomic_DNA"/>
</dbReference>
<dbReference type="InterPro" id="IPR031475">
    <property type="entry name" value="NBD_C"/>
</dbReference>
<dbReference type="Gene3D" id="3.40.50.10840">
    <property type="entry name" value="Putative sugar-binding, N-terminal domain"/>
    <property type="match status" value="1"/>
</dbReference>
<name>A0ABW5GA67_9PSEU</name>
<keyword evidence="5" id="KW-0067">ATP-binding</keyword>
<dbReference type="GO" id="GO:0016301">
    <property type="term" value="F:kinase activity"/>
    <property type="evidence" value="ECO:0007669"/>
    <property type="project" value="UniProtKB-KW"/>
</dbReference>
<evidence type="ECO:0000256" key="6">
    <source>
        <dbReference type="ARBA" id="ARBA00023277"/>
    </source>
</evidence>
<reference evidence="10" key="1">
    <citation type="journal article" date="2019" name="Int. J. Syst. Evol. Microbiol.">
        <title>The Global Catalogue of Microorganisms (GCM) 10K type strain sequencing project: providing services to taxonomists for standard genome sequencing and annotation.</title>
        <authorList>
            <consortium name="The Broad Institute Genomics Platform"/>
            <consortium name="The Broad Institute Genome Sequencing Center for Infectious Disease"/>
            <person name="Wu L."/>
            <person name="Ma J."/>
        </authorList>
    </citation>
    <scope>NUCLEOTIDE SEQUENCE [LARGE SCALE GENOMIC DNA]</scope>
    <source>
        <strain evidence="10">CGMCC 4.7643</strain>
    </source>
</reference>
<dbReference type="RefSeq" id="WP_345388197.1">
    <property type="nucleotide sequence ID" value="NZ_BAABHG010000002.1"/>
</dbReference>
<evidence type="ECO:0000256" key="1">
    <source>
        <dbReference type="ARBA" id="ARBA00005715"/>
    </source>
</evidence>
<keyword evidence="10" id="KW-1185">Reference proteome</keyword>
<gene>
    <name evidence="9" type="ORF">ACFSYJ_07155</name>
</gene>
<dbReference type="Proteomes" id="UP001597419">
    <property type="component" value="Unassembled WGS sequence"/>
</dbReference>
<accession>A0ABW5GA67</accession>
<evidence type="ECO:0000256" key="4">
    <source>
        <dbReference type="ARBA" id="ARBA00022777"/>
    </source>
</evidence>
<evidence type="ECO:0000256" key="2">
    <source>
        <dbReference type="ARBA" id="ARBA00022679"/>
    </source>
</evidence>
<evidence type="ECO:0000256" key="3">
    <source>
        <dbReference type="ARBA" id="ARBA00022741"/>
    </source>
</evidence>